<dbReference type="STRING" id="945553.A0A0D2NTU6"/>
<keyword evidence="2" id="KW-1185">Reference proteome</keyword>
<organism evidence="1 2">
    <name type="scientific">Hypholoma sublateritium (strain FD-334 SS-4)</name>
    <dbReference type="NCBI Taxonomy" id="945553"/>
    <lineage>
        <taxon>Eukaryota</taxon>
        <taxon>Fungi</taxon>
        <taxon>Dikarya</taxon>
        <taxon>Basidiomycota</taxon>
        <taxon>Agaricomycotina</taxon>
        <taxon>Agaricomycetes</taxon>
        <taxon>Agaricomycetidae</taxon>
        <taxon>Agaricales</taxon>
        <taxon>Agaricineae</taxon>
        <taxon>Strophariaceae</taxon>
        <taxon>Hypholoma</taxon>
    </lineage>
</organism>
<proteinExistence type="predicted"/>
<accession>A0A0D2NTU6</accession>
<dbReference type="AlphaFoldDB" id="A0A0D2NTU6"/>
<dbReference type="Proteomes" id="UP000054270">
    <property type="component" value="Unassembled WGS sequence"/>
</dbReference>
<dbReference type="EMBL" id="KN817571">
    <property type="protein sequence ID" value="KJA20006.1"/>
    <property type="molecule type" value="Genomic_DNA"/>
</dbReference>
<sequence>MLTKAIDLRVDAPFAFAPAPPYKYRAVLLSCTRCYWLALVGALDEDGKKQLALRLGAVPPYGERVPAFNGARCVAQAGALTAGEYEGLMRVVAYVAIGLAADDVAGMWRELATVGVQTWQDLGGERLDCGFREL</sequence>
<evidence type="ECO:0000313" key="1">
    <source>
        <dbReference type="EMBL" id="KJA20006.1"/>
    </source>
</evidence>
<dbReference type="OMA" id="LMRVVAY"/>
<protein>
    <submittedName>
        <fullName evidence="1">Uncharacterized protein</fullName>
    </submittedName>
</protein>
<evidence type="ECO:0000313" key="2">
    <source>
        <dbReference type="Proteomes" id="UP000054270"/>
    </source>
</evidence>
<dbReference type="OrthoDB" id="2894188at2759"/>
<gene>
    <name evidence="1" type="ORF">HYPSUDRAFT_68773</name>
</gene>
<reference evidence="2" key="1">
    <citation type="submission" date="2014-04" db="EMBL/GenBank/DDBJ databases">
        <title>Evolutionary Origins and Diversification of the Mycorrhizal Mutualists.</title>
        <authorList>
            <consortium name="DOE Joint Genome Institute"/>
            <consortium name="Mycorrhizal Genomics Consortium"/>
            <person name="Kohler A."/>
            <person name="Kuo A."/>
            <person name="Nagy L.G."/>
            <person name="Floudas D."/>
            <person name="Copeland A."/>
            <person name="Barry K.W."/>
            <person name="Cichocki N."/>
            <person name="Veneault-Fourrey C."/>
            <person name="LaButti K."/>
            <person name="Lindquist E.A."/>
            <person name="Lipzen A."/>
            <person name="Lundell T."/>
            <person name="Morin E."/>
            <person name="Murat C."/>
            <person name="Riley R."/>
            <person name="Ohm R."/>
            <person name="Sun H."/>
            <person name="Tunlid A."/>
            <person name="Henrissat B."/>
            <person name="Grigoriev I.V."/>
            <person name="Hibbett D.S."/>
            <person name="Martin F."/>
        </authorList>
    </citation>
    <scope>NUCLEOTIDE SEQUENCE [LARGE SCALE GENOMIC DNA]</scope>
    <source>
        <strain evidence="2">FD-334 SS-4</strain>
    </source>
</reference>
<name>A0A0D2NTU6_HYPSF</name>